<accession>A0AAW0MLX6</accession>
<name>A0AAW0MLX6_9GOBI</name>
<proteinExistence type="predicted"/>
<reference evidence="2" key="1">
    <citation type="submission" date="2024-04" db="EMBL/GenBank/DDBJ databases">
        <title>Salinicola lusitanus LLJ914,a marine bacterium isolated from the Okinawa Trough.</title>
        <authorList>
            <person name="Li J."/>
        </authorList>
    </citation>
    <scope>NUCLEOTIDE SEQUENCE [LARGE SCALE GENOMIC DNA]</scope>
</reference>
<feature type="non-terminal residue" evidence="1">
    <location>
        <position position="82"/>
    </location>
</feature>
<dbReference type="EMBL" id="JBBPFD010000329">
    <property type="protein sequence ID" value="KAK7879184.1"/>
    <property type="molecule type" value="Genomic_DNA"/>
</dbReference>
<sequence length="82" mass="9307">QVQNNEVFLNILKACLYFSALTHVRNIFETKLILRSLSLPPVSCCSASLSLQPSELFTLAEQKERERCVVAEKGTDLNSTWY</sequence>
<organism evidence="1 2">
    <name type="scientific">Mugilogobius chulae</name>
    <name type="common">yellowstripe goby</name>
    <dbReference type="NCBI Taxonomy" id="88201"/>
    <lineage>
        <taxon>Eukaryota</taxon>
        <taxon>Metazoa</taxon>
        <taxon>Chordata</taxon>
        <taxon>Craniata</taxon>
        <taxon>Vertebrata</taxon>
        <taxon>Euteleostomi</taxon>
        <taxon>Actinopterygii</taxon>
        <taxon>Neopterygii</taxon>
        <taxon>Teleostei</taxon>
        <taxon>Neoteleostei</taxon>
        <taxon>Acanthomorphata</taxon>
        <taxon>Gobiaria</taxon>
        <taxon>Gobiiformes</taxon>
        <taxon>Gobioidei</taxon>
        <taxon>Gobiidae</taxon>
        <taxon>Gobionellinae</taxon>
        <taxon>Mugilogobius</taxon>
    </lineage>
</organism>
<dbReference type="Proteomes" id="UP001460270">
    <property type="component" value="Unassembled WGS sequence"/>
</dbReference>
<evidence type="ECO:0000313" key="2">
    <source>
        <dbReference type="Proteomes" id="UP001460270"/>
    </source>
</evidence>
<comment type="caution">
    <text evidence="1">The sequence shown here is derived from an EMBL/GenBank/DDBJ whole genome shotgun (WGS) entry which is preliminary data.</text>
</comment>
<dbReference type="AlphaFoldDB" id="A0AAW0MLX6"/>
<evidence type="ECO:0000313" key="1">
    <source>
        <dbReference type="EMBL" id="KAK7879184.1"/>
    </source>
</evidence>
<keyword evidence="2" id="KW-1185">Reference proteome</keyword>
<feature type="non-terminal residue" evidence="1">
    <location>
        <position position="1"/>
    </location>
</feature>
<protein>
    <submittedName>
        <fullName evidence="1">Uncharacterized protein</fullName>
    </submittedName>
</protein>
<gene>
    <name evidence="1" type="ORF">WMY93_034035</name>
</gene>